<protein>
    <submittedName>
        <fullName evidence="1">Uncharacterized protein</fullName>
    </submittedName>
</protein>
<dbReference type="Pfam" id="PF24305">
    <property type="entry name" value="P8"/>
    <property type="match status" value="1"/>
</dbReference>
<dbReference type="InterPro" id="IPR056216">
    <property type="entry name" value="P8-like"/>
</dbReference>
<evidence type="ECO:0000313" key="2">
    <source>
        <dbReference type="Proteomes" id="UP001596310"/>
    </source>
</evidence>
<gene>
    <name evidence="1" type="ORF">ACFQHW_03905</name>
</gene>
<name>A0ABW1UPE3_9LACO</name>
<reference evidence="2" key="1">
    <citation type="journal article" date="2019" name="Int. J. Syst. Evol. Microbiol.">
        <title>The Global Catalogue of Microorganisms (GCM) 10K type strain sequencing project: providing services to taxonomists for standard genome sequencing and annotation.</title>
        <authorList>
            <consortium name="The Broad Institute Genomics Platform"/>
            <consortium name="The Broad Institute Genome Sequencing Center for Infectious Disease"/>
            <person name="Wu L."/>
            <person name="Ma J."/>
        </authorList>
    </citation>
    <scope>NUCLEOTIDE SEQUENCE [LARGE SCALE GENOMIC DNA]</scope>
    <source>
        <strain evidence="2">CCM 8897</strain>
    </source>
</reference>
<proteinExistence type="predicted"/>
<organism evidence="1 2">
    <name type="scientific">Lapidilactobacillus achengensis</name>
    <dbReference type="NCBI Taxonomy" id="2486000"/>
    <lineage>
        <taxon>Bacteria</taxon>
        <taxon>Bacillati</taxon>
        <taxon>Bacillota</taxon>
        <taxon>Bacilli</taxon>
        <taxon>Lactobacillales</taxon>
        <taxon>Lactobacillaceae</taxon>
        <taxon>Lapidilactobacillus</taxon>
    </lineage>
</organism>
<sequence>MADYKQTEPEVLNLRMNEVFDWSEDKDVIRDAIWDHIMEANDRDTIKTEEAMKPMLDMTDDQIKDYVEKNLKK</sequence>
<dbReference type="RefSeq" id="WP_125599397.1">
    <property type="nucleotide sequence ID" value="NZ_JBHSSM010000014.1"/>
</dbReference>
<comment type="caution">
    <text evidence="1">The sequence shown here is derived from an EMBL/GenBank/DDBJ whole genome shotgun (WGS) entry which is preliminary data.</text>
</comment>
<keyword evidence="2" id="KW-1185">Reference proteome</keyword>
<dbReference type="EMBL" id="JBHSSM010000014">
    <property type="protein sequence ID" value="MFC6314710.1"/>
    <property type="molecule type" value="Genomic_DNA"/>
</dbReference>
<accession>A0ABW1UPE3</accession>
<evidence type="ECO:0000313" key="1">
    <source>
        <dbReference type="EMBL" id="MFC6314710.1"/>
    </source>
</evidence>
<dbReference type="Proteomes" id="UP001596310">
    <property type="component" value="Unassembled WGS sequence"/>
</dbReference>